<proteinExistence type="inferred from homology"/>
<dbReference type="PANTHER" id="PTHR31645:SF48">
    <property type="entry name" value="METAL-NICOTIANAMINE TRANSPORTER YSL17-RELATED"/>
    <property type="match status" value="1"/>
</dbReference>
<dbReference type="PANTHER" id="PTHR31645">
    <property type="entry name" value="OLIGOPEPTIDE TRANSPORTER YGL114W-RELATED"/>
    <property type="match status" value="1"/>
</dbReference>
<evidence type="ECO:0000256" key="3">
    <source>
        <dbReference type="ARBA" id="ARBA00022448"/>
    </source>
</evidence>
<dbReference type="NCBIfam" id="TIGR00728">
    <property type="entry name" value="OPT_sfam"/>
    <property type="match status" value="1"/>
</dbReference>
<evidence type="ECO:0000256" key="7">
    <source>
        <dbReference type="SAM" id="Phobius"/>
    </source>
</evidence>
<keyword evidence="3" id="KW-0813">Transport</keyword>
<comment type="subcellular location">
    <subcellularLocation>
        <location evidence="1">Membrane</location>
        <topology evidence="1">Multi-pass membrane protein</topology>
    </subcellularLocation>
</comment>
<dbReference type="Proteomes" id="UP001341281">
    <property type="component" value="Chromosome 10"/>
</dbReference>
<dbReference type="AlphaFoldDB" id="A0AAQ3UXN6"/>
<keyword evidence="6 7" id="KW-0472">Membrane</keyword>
<reference evidence="8 9" key="1">
    <citation type="submission" date="2024-02" db="EMBL/GenBank/DDBJ databases">
        <title>High-quality chromosome-scale genome assembly of Pensacola bahiagrass (Paspalum notatum Flugge var. saurae).</title>
        <authorList>
            <person name="Vega J.M."/>
            <person name="Podio M."/>
            <person name="Orjuela J."/>
            <person name="Siena L.A."/>
            <person name="Pessino S.C."/>
            <person name="Combes M.C."/>
            <person name="Mariac C."/>
            <person name="Albertini E."/>
            <person name="Pupilli F."/>
            <person name="Ortiz J.P.A."/>
            <person name="Leblanc O."/>
        </authorList>
    </citation>
    <scope>NUCLEOTIDE SEQUENCE [LARGE SCALE GENOMIC DNA]</scope>
    <source>
        <strain evidence="8">R1</strain>
        <tissue evidence="8">Leaf</tissue>
    </source>
</reference>
<evidence type="ECO:0000256" key="1">
    <source>
        <dbReference type="ARBA" id="ARBA00004141"/>
    </source>
</evidence>
<feature type="transmembrane region" description="Helical" evidence="7">
    <location>
        <begin position="369"/>
        <end position="390"/>
    </location>
</feature>
<evidence type="ECO:0000256" key="2">
    <source>
        <dbReference type="ARBA" id="ARBA00010276"/>
    </source>
</evidence>
<feature type="transmembrane region" description="Helical" evidence="7">
    <location>
        <begin position="56"/>
        <end position="79"/>
    </location>
</feature>
<keyword evidence="9" id="KW-1185">Reference proteome</keyword>
<comment type="similarity">
    <text evidence="2">Belongs to the YSL (TC 2.A.67.2) family.</text>
</comment>
<keyword evidence="5 7" id="KW-1133">Transmembrane helix</keyword>
<evidence type="ECO:0000256" key="5">
    <source>
        <dbReference type="ARBA" id="ARBA00022989"/>
    </source>
</evidence>
<gene>
    <name evidence="8" type="ORF">U9M48_043678</name>
</gene>
<feature type="transmembrane region" description="Helical" evidence="7">
    <location>
        <begin position="483"/>
        <end position="507"/>
    </location>
</feature>
<protein>
    <submittedName>
        <fullName evidence="8">Uncharacterized protein</fullName>
    </submittedName>
</protein>
<dbReference type="InterPro" id="IPR045035">
    <property type="entry name" value="YSL-like"/>
</dbReference>
<dbReference type="EMBL" id="CP144754">
    <property type="protein sequence ID" value="WVZ98210.1"/>
    <property type="molecule type" value="Genomic_DNA"/>
</dbReference>
<name>A0AAQ3UXN6_PASNO</name>
<organism evidence="8 9">
    <name type="scientific">Paspalum notatum var. saurae</name>
    <dbReference type="NCBI Taxonomy" id="547442"/>
    <lineage>
        <taxon>Eukaryota</taxon>
        <taxon>Viridiplantae</taxon>
        <taxon>Streptophyta</taxon>
        <taxon>Embryophyta</taxon>
        <taxon>Tracheophyta</taxon>
        <taxon>Spermatophyta</taxon>
        <taxon>Magnoliopsida</taxon>
        <taxon>Liliopsida</taxon>
        <taxon>Poales</taxon>
        <taxon>Poaceae</taxon>
        <taxon>PACMAD clade</taxon>
        <taxon>Panicoideae</taxon>
        <taxon>Andropogonodae</taxon>
        <taxon>Paspaleae</taxon>
        <taxon>Paspalinae</taxon>
        <taxon>Paspalum</taxon>
    </lineage>
</organism>
<evidence type="ECO:0000256" key="6">
    <source>
        <dbReference type="ARBA" id="ARBA00023136"/>
    </source>
</evidence>
<evidence type="ECO:0000256" key="4">
    <source>
        <dbReference type="ARBA" id="ARBA00022692"/>
    </source>
</evidence>
<feature type="transmembrane region" description="Helical" evidence="7">
    <location>
        <begin position="242"/>
        <end position="269"/>
    </location>
</feature>
<feature type="transmembrane region" description="Helical" evidence="7">
    <location>
        <begin position="434"/>
        <end position="463"/>
    </location>
</feature>
<dbReference type="InterPro" id="IPR004813">
    <property type="entry name" value="OPT"/>
</dbReference>
<accession>A0AAQ3UXN6</accession>
<dbReference type="GO" id="GO:0016020">
    <property type="term" value="C:membrane"/>
    <property type="evidence" value="ECO:0007669"/>
    <property type="project" value="UniProtKB-SubCell"/>
</dbReference>
<evidence type="ECO:0000313" key="8">
    <source>
        <dbReference type="EMBL" id="WVZ98210.1"/>
    </source>
</evidence>
<dbReference type="Pfam" id="PF03169">
    <property type="entry name" value="OPT"/>
    <property type="match status" value="1"/>
</dbReference>
<feature type="transmembrane region" description="Helical" evidence="7">
    <location>
        <begin position="298"/>
        <end position="318"/>
    </location>
</feature>
<feature type="transmembrane region" description="Helical" evidence="7">
    <location>
        <begin position="402"/>
        <end position="422"/>
    </location>
</feature>
<feature type="transmembrane region" description="Helical" evidence="7">
    <location>
        <begin position="133"/>
        <end position="154"/>
    </location>
</feature>
<feature type="transmembrane region" description="Helical" evidence="7">
    <location>
        <begin position="543"/>
        <end position="560"/>
    </location>
</feature>
<feature type="transmembrane region" description="Helical" evidence="7">
    <location>
        <begin position="580"/>
        <end position="605"/>
    </location>
</feature>
<evidence type="ECO:0000313" key="9">
    <source>
        <dbReference type="Proteomes" id="UP001341281"/>
    </source>
</evidence>
<keyword evidence="4 7" id="KW-0812">Transmembrane</keyword>
<dbReference type="GO" id="GO:0035673">
    <property type="term" value="F:oligopeptide transmembrane transporter activity"/>
    <property type="evidence" value="ECO:0007669"/>
    <property type="project" value="InterPro"/>
</dbReference>
<sequence length="671" mass="73185">MTSLGDIHDIASTERAFESEPLPTLTETVTLRSVAVSLVLGTIVSVVVMKLKLTSSFVFLPSLSIPAGLLGFFLVRVWIHVSDIFGVAHLPFTRQENTIIQTCVVACSSIAYNGGFGTYVLGMSNQTNVEPDIGRLMAFLFLINFAGLFMVVPLRKVMIIRHRLTYPSGTAAGHLINSLHTPHDAVQVRKQVLALFKSLGATTLWPIFQWFFAGGKDCGFQVFPTFGITAYRRGFYFDSSMTNVGIGMICAPMISVSMLIGSILSWGILWPCIQTKEGQWYPKNLEPKSLSGITGYKVFIGVSIILADSLFNFIKALVRILYISRKQRSGVKTTATLAAPPPFRCLNTMDQTIQSFDDRQRAHVFLKDMISDMVAIAAYIILATTSTITIPHLYPQLKNGHIALAYMVTPVFAFCNVYGIGVTNKNMSTAYGKVAILVVSSWVRFNGGSELVACGIAIAAVSSASELMQEFKMGYLTLTSSRAMLLAQAIGTAFGCIVNPVIFWMLYKVYDMGVLDFADTPYAKVYRGIVMLSAGRHELPRHSVLLCTVFFLLALALSVAREVGERRQWRVLPYIPSTVAIGVAFFAPPKMPIGMAVGSLALYLWKRYDGSSARALSVAVASGLICGDGLGSVVPSMLNFSKAQAPVCIKFLPTPVNSEVDAYLATHPMST</sequence>